<dbReference type="STRING" id="111015.AXF14_11540"/>
<dbReference type="Pfam" id="PF02581">
    <property type="entry name" value="TMP-TENI"/>
    <property type="match status" value="1"/>
</dbReference>
<dbReference type="GO" id="GO:0009228">
    <property type="term" value="P:thiamine biosynthetic process"/>
    <property type="evidence" value="ECO:0007669"/>
    <property type="project" value="UniProtKB-KW"/>
</dbReference>
<dbReference type="Proteomes" id="UP000065220">
    <property type="component" value="Chromosome"/>
</dbReference>
<dbReference type="InterPro" id="IPR036206">
    <property type="entry name" value="ThiamineP_synth_sf"/>
</dbReference>
<dbReference type="AlphaFoldDB" id="A0A0X8JFU9"/>
<dbReference type="NCBIfam" id="TIGR00693">
    <property type="entry name" value="thiE"/>
    <property type="match status" value="1"/>
</dbReference>
<dbReference type="GO" id="GO:0009229">
    <property type="term" value="P:thiamine diphosphate biosynthetic process"/>
    <property type="evidence" value="ECO:0007669"/>
    <property type="project" value="UniProtKB-UniRule"/>
</dbReference>
<reference evidence="15" key="1">
    <citation type="submission" date="2016-02" db="EMBL/GenBank/DDBJ databases">
        <authorList>
            <person name="Holder M.E."/>
            <person name="Ajami N.J."/>
            <person name="Petrosino J.F."/>
        </authorList>
    </citation>
    <scope>NUCLEOTIDE SEQUENCE [LARGE SCALE GENOMIC DNA]</scope>
    <source>
        <strain evidence="15">CCUG 36733</strain>
    </source>
</reference>
<comment type="catalytic activity">
    <reaction evidence="9 10 11">
        <text>2-[(2R,5Z)-2-carboxy-4-methylthiazol-5(2H)-ylidene]ethyl phosphate + 4-amino-2-methyl-5-(diphosphooxymethyl)pyrimidine + 2 H(+) = thiamine phosphate + CO2 + diphosphate</text>
        <dbReference type="Rhea" id="RHEA:47844"/>
        <dbReference type="ChEBI" id="CHEBI:15378"/>
        <dbReference type="ChEBI" id="CHEBI:16526"/>
        <dbReference type="ChEBI" id="CHEBI:33019"/>
        <dbReference type="ChEBI" id="CHEBI:37575"/>
        <dbReference type="ChEBI" id="CHEBI:57841"/>
        <dbReference type="ChEBI" id="CHEBI:62899"/>
        <dbReference type="EC" id="2.5.1.3"/>
    </reaction>
</comment>
<feature type="binding site" evidence="10">
    <location>
        <begin position="43"/>
        <end position="47"/>
    </location>
    <ligand>
        <name>4-amino-2-methyl-5-(diphosphooxymethyl)pyrimidine</name>
        <dbReference type="ChEBI" id="CHEBI:57841"/>
    </ligand>
</feature>
<evidence type="ECO:0000256" key="5">
    <source>
        <dbReference type="ARBA" id="ARBA00022842"/>
    </source>
</evidence>
<dbReference type="PANTHER" id="PTHR20857">
    <property type="entry name" value="THIAMINE-PHOSPHATE PYROPHOSPHORYLASE"/>
    <property type="match status" value="1"/>
</dbReference>
<evidence type="ECO:0000313" key="15">
    <source>
        <dbReference type="Proteomes" id="UP000065220"/>
    </source>
</evidence>
<feature type="binding site" evidence="10">
    <location>
        <position position="74"/>
    </location>
    <ligand>
        <name>4-amino-2-methyl-5-(diphosphooxymethyl)pyrimidine</name>
        <dbReference type="ChEBI" id="CHEBI:57841"/>
    </ligand>
</feature>
<dbReference type="PANTHER" id="PTHR20857:SF15">
    <property type="entry name" value="THIAMINE-PHOSPHATE SYNTHASE"/>
    <property type="match status" value="1"/>
</dbReference>
<dbReference type="SUPFAM" id="SSF51391">
    <property type="entry name" value="Thiamin phosphate synthase"/>
    <property type="match status" value="1"/>
</dbReference>
<comment type="catalytic activity">
    <reaction evidence="7 10 11">
        <text>4-methyl-5-(2-phosphooxyethyl)-thiazole + 4-amino-2-methyl-5-(diphosphooxymethyl)pyrimidine + H(+) = thiamine phosphate + diphosphate</text>
        <dbReference type="Rhea" id="RHEA:22328"/>
        <dbReference type="ChEBI" id="CHEBI:15378"/>
        <dbReference type="ChEBI" id="CHEBI:33019"/>
        <dbReference type="ChEBI" id="CHEBI:37575"/>
        <dbReference type="ChEBI" id="CHEBI:57841"/>
        <dbReference type="ChEBI" id="CHEBI:58296"/>
        <dbReference type="EC" id="2.5.1.3"/>
    </reaction>
</comment>
<feature type="binding site" evidence="10">
    <location>
        <position position="148"/>
    </location>
    <ligand>
        <name>4-amino-2-methyl-5-(diphosphooxymethyl)pyrimidine</name>
        <dbReference type="ChEBI" id="CHEBI:57841"/>
    </ligand>
</feature>
<feature type="domain" description="Thiamine phosphate synthase/TenI" evidence="13">
    <location>
        <begin position="11"/>
        <end position="199"/>
    </location>
</feature>
<dbReference type="UniPathway" id="UPA00060">
    <property type="reaction ID" value="UER00141"/>
</dbReference>
<dbReference type="HAMAP" id="MF_00097">
    <property type="entry name" value="TMP_synthase"/>
    <property type="match status" value="1"/>
</dbReference>
<dbReference type="InterPro" id="IPR034291">
    <property type="entry name" value="TMP_synthase"/>
</dbReference>
<organism evidence="14 15">
    <name type="scientific">Actinomyces radicidentis</name>
    <dbReference type="NCBI Taxonomy" id="111015"/>
    <lineage>
        <taxon>Bacteria</taxon>
        <taxon>Bacillati</taxon>
        <taxon>Actinomycetota</taxon>
        <taxon>Actinomycetes</taxon>
        <taxon>Actinomycetales</taxon>
        <taxon>Actinomycetaceae</taxon>
        <taxon>Actinomyces</taxon>
    </lineage>
</organism>
<evidence type="ECO:0000256" key="4">
    <source>
        <dbReference type="ARBA" id="ARBA00022723"/>
    </source>
</evidence>
<dbReference type="OrthoDB" id="3243336at2"/>
<evidence type="ECO:0000256" key="8">
    <source>
        <dbReference type="ARBA" id="ARBA00047851"/>
    </source>
</evidence>
<evidence type="ECO:0000256" key="12">
    <source>
        <dbReference type="RuleBase" id="RU004253"/>
    </source>
</evidence>
<comment type="catalytic activity">
    <reaction evidence="8 10 11">
        <text>2-(2-carboxy-4-methylthiazol-5-yl)ethyl phosphate + 4-amino-2-methyl-5-(diphosphooxymethyl)pyrimidine + 2 H(+) = thiamine phosphate + CO2 + diphosphate</text>
        <dbReference type="Rhea" id="RHEA:47848"/>
        <dbReference type="ChEBI" id="CHEBI:15378"/>
        <dbReference type="ChEBI" id="CHEBI:16526"/>
        <dbReference type="ChEBI" id="CHEBI:33019"/>
        <dbReference type="ChEBI" id="CHEBI:37575"/>
        <dbReference type="ChEBI" id="CHEBI:57841"/>
        <dbReference type="ChEBI" id="CHEBI:62890"/>
        <dbReference type="EC" id="2.5.1.3"/>
    </reaction>
</comment>
<comment type="cofactor">
    <cofactor evidence="10">
        <name>Mg(2+)</name>
        <dbReference type="ChEBI" id="CHEBI:18420"/>
    </cofactor>
    <text evidence="10">Binds 1 Mg(2+) ion per subunit.</text>
</comment>
<keyword evidence="4 10" id="KW-0479">Metal-binding</keyword>
<evidence type="ECO:0000256" key="9">
    <source>
        <dbReference type="ARBA" id="ARBA00047883"/>
    </source>
</evidence>
<evidence type="ECO:0000256" key="11">
    <source>
        <dbReference type="RuleBase" id="RU003826"/>
    </source>
</evidence>
<feature type="binding site" evidence="10">
    <location>
        <position position="118"/>
    </location>
    <ligand>
        <name>4-amino-2-methyl-5-(diphosphooxymethyl)pyrimidine</name>
        <dbReference type="ChEBI" id="CHEBI:57841"/>
    </ligand>
</feature>
<evidence type="ECO:0000256" key="2">
    <source>
        <dbReference type="ARBA" id="ARBA00005165"/>
    </source>
</evidence>
<proteinExistence type="inferred from homology"/>
<feature type="binding site" evidence="10">
    <location>
        <position position="75"/>
    </location>
    <ligand>
        <name>Mg(2+)</name>
        <dbReference type="ChEBI" id="CHEBI:18420"/>
    </ligand>
</feature>
<comment type="similarity">
    <text evidence="10 11">Belongs to the thiamine-phosphate synthase family.</text>
</comment>
<accession>A0A0X8JFU9</accession>
<evidence type="ECO:0000256" key="3">
    <source>
        <dbReference type="ARBA" id="ARBA00022679"/>
    </source>
</evidence>
<protein>
    <recommendedName>
        <fullName evidence="10">Thiamine-phosphate synthase</fullName>
        <shortName evidence="10">TP synthase</shortName>
        <shortName evidence="10">TPS</shortName>
        <ecNumber evidence="10">2.5.1.3</ecNumber>
    </recommendedName>
    <alternativeName>
        <fullName evidence="10">Thiamine-phosphate pyrophosphorylase</fullName>
        <shortName evidence="10">TMP pyrophosphorylase</shortName>
        <shortName evidence="10">TMP-PPase</shortName>
    </alternativeName>
</protein>
<comment type="function">
    <text evidence="1 10">Condenses 4-methyl-5-(beta-hydroxyethyl)thiazole monophosphate (THZ-P) and 2-methyl-4-amino-5-hydroxymethyl pyrimidine pyrophosphate (HMP-PP) to form thiamine monophosphate (TMP).</text>
</comment>
<dbReference type="GO" id="GO:0004789">
    <property type="term" value="F:thiamine-phosphate diphosphorylase activity"/>
    <property type="evidence" value="ECO:0007669"/>
    <property type="project" value="UniProtKB-UniRule"/>
</dbReference>
<dbReference type="CDD" id="cd00564">
    <property type="entry name" value="TMP_TenI"/>
    <property type="match status" value="1"/>
</dbReference>
<dbReference type="EC" id="2.5.1.3" evidence="10"/>
<keyword evidence="5 10" id="KW-0460">Magnesium</keyword>
<keyword evidence="15" id="KW-1185">Reference proteome</keyword>
<sequence length="222" mass="22262">MSARPAPDLRLYLVTDAAQCASRGRTVLETVTAAVDAGVTFVQLRAKDAEGGAFLQEVLDVCAAVGDRVPVIVNDRVDVFLAARDLGAHVAGVHVGQRDLPASVVRRLIGDDAFLGLSASTPEEIAAAEAEGACDHLGIGTVRATATKTDAPTGLGTDGVAALAARTDLPAVAIGGITAHDLPALAAGGLAGAAVVSAICLAEDPAAATRTLRAAWNEGARA</sequence>
<evidence type="ECO:0000256" key="1">
    <source>
        <dbReference type="ARBA" id="ARBA00003814"/>
    </source>
</evidence>
<comment type="pathway">
    <text evidence="2 10 12">Cofactor biosynthesis; thiamine diphosphate biosynthesis; thiamine phosphate from 4-amino-2-methyl-5-diphosphomethylpyrimidine and 4-methyl-5-(2-phosphoethyl)-thiazole: step 1/1.</text>
</comment>
<dbReference type="EMBL" id="CP014228">
    <property type="protein sequence ID" value="AMD88089.1"/>
    <property type="molecule type" value="Genomic_DNA"/>
</dbReference>
<feature type="binding site" evidence="10">
    <location>
        <position position="99"/>
    </location>
    <ligand>
        <name>Mg(2+)</name>
        <dbReference type="ChEBI" id="CHEBI:18420"/>
    </ligand>
</feature>
<dbReference type="GO" id="GO:0005737">
    <property type="term" value="C:cytoplasm"/>
    <property type="evidence" value="ECO:0007669"/>
    <property type="project" value="TreeGrafter"/>
</dbReference>
<evidence type="ECO:0000259" key="13">
    <source>
        <dbReference type="Pfam" id="PF02581"/>
    </source>
</evidence>
<dbReference type="InterPro" id="IPR013785">
    <property type="entry name" value="Aldolase_TIM"/>
</dbReference>
<keyword evidence="3 10" id="KW-0808">Transferase</keyword>
<evidence type="ECO:0000256" key="10">
    <source>
        <dbReference type="HAMAP-Rule" id="MF_00097"/>
    </source>
</evidence>
<feature type="binding site" evidence="10">
    <location>
        <position position="176"/>
    </location>
    <ligand>
        <name>2-[(2R,5Z)-2-carboxy-4-methylthiazol-5(2H)-ylidene]ethyl phosphate</name>
        <dbReference type="ChEBI" id="CHEBI:62899"/>
    </ligand>
</feature>
<evidence type="ECO:0000256" key="7">
    <source>
        <dbReference type="ARBA" id="ARBA00047334"/>
    </source>
</evidence>
<dbReference type="RefSeq" id="WP_067943367.1">
    <property type="nucleotide sequence ID" value="NZ_CP014228.1"/>
</dbReference>
<dbReference type="KEGG" id="ard:AXF14_11540"/>
<feature type="binding site" evidence="10">
    <location>
        <begin position="145"/>
        <end position="147"/>
    </location>
    <ligand>
        <name>2-[(2R,5Z)-2-carboxy-4-methylthiazol-5(2H)-ylidene]ethyl phosphate</name>
        <dbReference type="ChEBI" id="CHEBI:62899"/>
    </ligand>
</feature>
<evidence type="ECO:0000256" key="6">
    <source>
        <dbReference type="ARBA" id="ARBA00022977"/>
    </source>
</evidence>
<gene>
    <name evidence="10" type="primary">thiE</name>
    <name evidence="14" type="ORF">AXF14_11540</name>
</gene>
<dbReference type="GO" id="GO:0000287">
    <property type="term" value="F:magnesium ion binding"/>
    <property type="evidence" value="ECO:0007669"/>
    <property type="project" value="UniProtKB-UniRule"/>
</dbReference>
<dbReference type="Gene3D" id="3.20.20.70">
    <property type="entry name" value="Aldolase class I"/>
    <property type="match status" value="1"/>
</dbReference>
<name>A0A0X8JFU9_ACTRD</name>
<dbReference type="InterPro" id="IPR022998">
    <property type="entry name" value="ThiamineP_synth_TenI"/>
</dbReference>
<keyword evidence="6 10" id="KW-0784">Thiamine biosynthesis</keyword>
<feature type="binding site" evidence="10">
    <location>
        <begin position="196"/>
        <end position="197"/>
    </location>
    <ligand>
        <name>2-[(2R,5Z)-2-carboxy-4-methylthiazol-5(2H)-ylidene]ethyl phosphate</name>
        <dbReference type="ChEBI" id="CHEBI:62899"/>
    </ligand>
</feature>
<evidence type="ECO:0000313" key="14">
    <source>
        <dbReference type="EMBL" id="AMD88089.1"/>
    </source>
</evidence>